<dbReference type="PANTHER" id="PTHR14431">
    <property type="entry name" value="HCLS1-BINDING PROTEIN 3"/>
    <property type="match status" value="1"/>
</dbReference>
<keyword evidence="2" id="KW-1185">Reference proteome</keyword>
<feature type="compositionally biased region" description="Basic and acidic residues" evidence="1">
    <location>
        <begin position="87"/>
        <end position="96"/>
    </location>
</feature>
<dbReference type="KEGG" id="aten:116304420"/>
<dbReference type="GeneID" id="116304420"/>
<evidence type="ECO:0000313" key="2">
    <source>
        <dbReference type="Proteomes" id="UP000515163"/>
    </source>
</evidence>
<feature type="region of interest" description="Disordered" evidence="1">
    <location>
        <begin position="82"/>
        <end position="134"/>
    </location>
</feature>
<feature type="compositionally biased region" description="Basic residues" evidence="1">
    <location>
        <begin position="183"/>
        <end position="201"/>
    </location>
</feature>
<dbReference type="PANTHER" id="PTHR14431:SF1">
    <property type="entry name" value="HCLS1-BINDING PROTEIN 3"/>
    <property type="match status" value="1"/>
</dbReference>
<dbReference type="OrthoDB" id="10254720at2759"/>
<dbReference type="RefSeq" id="XP_031570024.1">
    <property type="nucleotide sequence ID" value="XM_031714164.1"/>
</dbReference>
<accession>A0A6P8ISQ7</accession>
<name>A0A6P8ISQ7_ACTTE</name>
<dbReference type="InParanoid" id="A0A6P8ISQ7"/>
<proteinExistence type="predicted"/>
<evidence type="ECO:0000256" key="1">
    <source>
        <dbReference type="SAM" id="MobiDB-lite"/>
    </source>
</evidence>
<organism evidence="2 3">
    <name type="scientific">Actinia tenebrosa</name>
    <name type="common">Australian red waratah sea anemone</name>
    <dbReference type="NCBI Taxonomy" id="6105"/>
    <lineage>
        <taxon>Eukaryota</taxon>
        <taxon>Metazoa</taxon>
        <taxon>Cnidaria</taxon>
        <taxon>Anthozoa</taxon>
        <taxon>Hexacorallia</taxon>
        <taxon>Actiniaria</taxon>
        <taxon>Actiniidae</taxon>
        <taxon>Actinia</taxon>
    </lineage>
</organism>
<dbReference type="Proteomes" id="UP000515163">
    <property type="component" value="Unplaced"/>
</dbReference>
<dbReference type="AlphaFoldDB" id="A0A6P8ISQ7"/>
<reference evidence="3" key="1">
    <citation type="submission" date="2025-08" db="UniProtKB">
        <authorList>
            <consortium name="RefSeq"/>
        </authorList>
    </citation>
    <scope>IDENTIFICATION</scope>
    <source>
        <tissue evidence="3">Tentacle</tissue>
    </source>
</reference>
<feature type="region of interest" description="Disordered" evidence="1">
    <location>
        <begin position="177"/>
        <end position="291"/>
    </location>
</feature>
<protein>
    <submittedName>
        <fullName evidence="3">Transcription initiation factor TFIID subunit 7-like</fullName>
    </submittedName>
</protein>
<sequence>MANVTLTARELKNKNTGIDIYVPKYDTIPGHLGSTVMYHVIVVTRLFYFKSQTKYKESDVVQFMEPIETKAESEEVAEDIDLFASDKQPDRDSGQEEDKDEEDSGGKDDLLLLAKSGSSKPLNQGSSSIFDVGKDDNDDDIGDLFIPAGAIQKKHVVMETENNSDLLNIEDDLDKLLMSNKPAKPKKPALPKKPVPKPRIKPKPELKPKPAAKPQFEETTGNDDLFKPSDDVAGKRKEEELFTPRKGSLRKPSHEEESLDDIFKSSASKSVFPAAEEDDDDLFKPTSSNKKLAEMDVNDISSYIQLNTEQQDDNLDLF</sequence>
<feature type="compositionally biased region" description="Basic and acidic residues" evidence="1">
    <location>
        <begin position="224"/>
        <end position="243"/>
    </location>
</feature>
<gene>
    <name evidence="3" type="primary">LOC116304420</name>
</gene>
<dbReference type="InterPro" id="IPR039701">
    <property type="entry name" value="HS1BP3"/>
</dbReference>
<evidence type="ECO:0000313" key="3">
    <source>
        <dbReference type="RefSeq" id="XP_031570024.1"/>
    </source>
</evidence>
<feature type="compositionally biased region" description="Low complexity" evidence="1">
    <location>
        <begin position="111"/>
        <end position="120"/>
    </location>
</feature>